<sequence>MSMVFSCAGVRLHGSCGITATKCRLAAADLLGRRGSCLRPSDRGIEQVVLEAEKRGVSLPSLPADMVEAAKSFEIQKLLLLRYLDIQASAWPLGLAIKPYEHAEAGHGRREHASEPLPLQRDVGDGAVRVAGDAVKPAPKRQPAGSQPGAHDGSRWPVGSIFAASTSNTLSSASSATRAVLRVRRRRRRKSTAASAARRGRRSWLAMP</sequence>
<feature type="compositionally biased region" description="Low complexity" evidence="1">
    <location>
        <begin position="163"/>
        <end position="180"/>
    </location>
</feature>
<organism evidence="2 3">
    <name type="scientific">Panicum miliaceum</name>
    <name type="common">Proso millet</name>
    <name type="synonym">Broomcorn millet</name>
    <dbReference type="NCBI Taxonomy" id="4540"/>
    <lineage>
        <taxon>Eukaryota</taxon>
        <taxon>Viridiplantae</taxon>
        <taxon>Streptophyta</taxon>
        <taxon>Embryophyta</taxon>
        <taxon>Tracheophyta</taxon>
        <taxon>Spermatophyta</taxon>
        <taxon>Magnoliopsida</taxon>
        <taxon>Liliopsida</taxon>
        <taxon>Poales</taxon>
        <taxon>Poaceae</taxon>
        <taxon>PACMAD clade</taxon>
        <taxon>Panicoideae</taxon>
        <taxon>Panicodae</taxon>
        <taxon>Paniceae</taxon>
        <taxon>Panicinae</taxon>
        <taxon>Panicum</taxon>
        <taxon>Panicum sect. Panicum</taxon>
    </lineage>
</organism>
<dbReference type="PANTHER" id="PTHR31038:SF14">
    <property type="entry name" value="OS07G0240300 PROTEIN"/>
    <property type="match status" value="1"/>
</dbReference>
<evidence type="ECO:0000256" key="1">
    <source>
        <dbReference type="SAM" id="MobiDB-lite"/>
    </source>
</evidence>
<dbReference type="EMBL" id="PQIB02000013">
    <property type="protein sequence ID" value="RLM74109.1"/>
    <property type="molecule type" value="Genomic_DNA"/>
</dbReference>
<keyword evidence="3" id="KW-1185">Reference proteome</keyword>
<feature type="compositionally biased region" description="Basic residues" evidence="1">
    <location>
        <begin position="181"/>
        <end position="191"/>
    </location>
</feature>
<dbReference type="PANTHER" id="PTHR31038">
    <property type="entry name" value="EXPRESSED PROTEIN-RELATED"/>
    <property type="match status" value="1"/>
</dbReference>
<evidence type="ECO:0000313" key="3">
    <source>
        <dbReference type="Proteomes" id="UP000275267"/>
    </source>
</evidence>
<gene>
    <name evidence="2" type="ORF">C2845_PM15G01520</name>
</gene>
<dbReference type="GO" id="GO:0099402">
    <property type="term" value="P:plant organ development"/>
    <property type="evidence" value="ECO:0007669"/>
    <property type="project" value="TreeGrafter"/>
</dbReference>
<accession>A0A3L6Q612</accession>
<feature type="region of interest" description="Disordered" evidence="1">
    <location>
        <begin position="134"/>
        <end position="208"/>
    </location>
</feature>
<comment type="caution">
    <text evidence="2">The sequence shown here is derived from an EMBL/GenBank/DDBJ whole genome shotgun (WGS) entry which is preliminary data.</text>
</comment>
<proteinExistence type="predicted"/>
<dbReference type="STRING" id="4540.A0A3L6Q612"/>
<evidence type="ECO:0000313" key="2">
    <source>
        <dbReference type="EMBL" id="RLM74109.1"/>
    </source>
</evidence>
<protein>
    <submittedName>
        <fullName evidence="2">Uncharacterized protein</fullName>
    </submittedName>
</protein>
<dbReference type="Proteomes" id="UP000275267">
    <property type="component" value="Unassembled WGS sequence"/>
</dbReference>
<dbReference type="GO" id="GO:0009706">
    <property type="term" value="C:chloroplast inner membrane"/>
    <property type="evidence" value="ECO:0007669"/>
    <property type="project" value="TreeGrafter"/>
</dbReference>
<name>A0A3L6Q612_PANMI</name>
<dbReference type="AlphaFoldDB" id="A0A3L6Q612"/>
<reference evidence="3" key="1">
    <citation type="journal article" date="2019" name="Nat. Commun.">
        <title>The genome of broomcorn millet.</title>
        <authorList>
            <person name="Zou C."/>
            <person name="Miki D."/>
            <person name="Li D."/>
            <person name="Tang Q."/>
            <person name="Xiao L."/>
            <person name="Rajput S."/>
            <person name="Deng P."/>
            <person name="Jia W."/>
            <person name="Huang R."/>
            <person name="Zhang M."/>
            <person name="Sun Y."/>
            <person name="Hu J."/>
            <person name="Fu X."/>
            <person name="Schnable P.S."/>
            <person name="Li F."/>
            <person name="Zhang H."/>
            <person name="Feng B."/>
            <person name="Zhu X."/>
            <person name="Liu R."/>
            <person name="Schnable J.C."/>
            <person name="Zhu J.-K."/>
            <person name="Zhang H."/>
        </authorList>
    </citation>
    <scope>NUCLEOTIDE SEQUENCE [LARGE SCALE GENOMIC DNA]</scope>
</reference>